<dbReference type="SUPFAM" id="SSF46785">
    <property type="entry name" value="Winged helix' DNA-binding domain"/>
    <property type="match status" value="1"/>
</dbReference>
<dbReference type="FunFam" id="1.10.10.10:FF:000001">
    <property type="entry name" value="LysR family transcriptional regulator"/>
    <property type="match status" value="1"/>
</dbReference>
<organism evidence="6 7">
    <name type="scientific">Oceanospirillum linum</name>
    <dbReference type="NCBI Taxonomy" id="966"/>
    <lineage>
        <taxon>Bacteria</taxon>
        <taxon>Pseudomonadati</taxon>
        <taxon>Pseudomonadota</taxon>
        <taxon>Gammaproteobacteria</taxon>
        <taxon>Oceanospirillales</taxon>
        <taxon>Oceanospirillaceae</taxon>
        <taxon>Oceanospirillum</taxon>
    </lineage>
</organism>
<dbReference type="GO" id="GO:0003700">
    <property type="term" value="F:DNA-binding transcription factor activity"/>
    <property type="evidence" value="ECO:0007669"/>
    <property type="project" value="InterPro"/>
</dbReference>
<proteinExistence type="inferred from homology"/>
<sequence length="300" mass="33203">MNNLDLDALEIFRTVATEGGVTRAARKLNRVQSNISTRLMQLEERLGATLFHRTNRKLELTTEGDLLLRYADRLLQLAEDTEIAFRGGVVQGQLRLGSMESTAAARLPDLLSAYHARHPKVQLDLITDTTANLLERVQNYDLDAAFVAEPVTSSDFESLDAHQEKLVLITARGKGFKTARDALNENLITFRNGCAYRRIFENWLATEGATARNGMEMSSYHALAACVAAGTGIAVIPESVLQVLLIGPSIQQFELPEHFSQVKTLLVWRKDYRSNKLDGIRDLVASPTGMSSGMQPSVTE</sequence>
<dbReference type="InterPro" id="IPR005119">
    <property type="entry name" value="LysR_subst-bd"/>
</dbReference>
<dbReference type="Gene3D" id="3.40.190.290">
    <property type="match status" value="1"/>
</dbReference>
<comment type="caution">
    <text evidence="6">The sequence shown here is derived from an EMBL/GenBank/DDBJ whole genome shotgun (WGS) entry which is preliminary data.</text>
</comment>
<dbReference type="GO" id="GO:0000976">
    <property type="term" value="F:transcription cis-regulatory region binding"/>
    <property type="evidence" value="ECO:0007669"/>
    <property type="project" value="TreeGrafter"/>
</dbReference>
<evidence type="ECO:0000259" key="5">
    <source>
        <dbReference type="PROSITE" id="PS50931"/>
    </source>
</evidence>
<dbReference type="PRINTS" id="PR00039">
    <property type="entry name" value="HTHLYSR"/>
</dbReference>
<dbReference type="PANTHER" id="PTHR30126:SF40">
    <property type="entry name" value="HTH-TYPE TRANSCRIPTIONAL REGULATOR GLTR"/>
    <property type="match status" value="1"/>
</dbReference>
<dbReference type="InterPro" id="IPR036390">
    <property type="entry name" value="WH_DNA-bd_sf"/>
</dbReference>
<evidence type="ECO:0000256" key="1">
    <source>
        <dbReference type="ARBA" id="ARBA00009437"/>
    </source>
</evidence>
<comment type="similarity">
    <text evidence="1">Belongs to the LysR transcriptional regulatory family.</text>
</comment>
<keyword evidence="4" id="KW-0804">Transcription</keyword>
<dbReference type="EMBL" id="MTSD02000004">
    <property type="protein sequence ID" value="OOV86945.1"/>
    <property type="molecule type" value="Genomic_DNA"/>
</dbReference>
<dbReference type="SUPFAM" id="SSF53850">
    <property type="entry name" value="Periplasmic binding protein-like II"/>
    <property type="match status" value="1"/>
</dbReference>
<keyword evidence="2" id="KW-0805">Transcription regulation</keyword>
<protein>
    <recommendedName>
        <fullName evidence="5">HTH lysR-type domain-containing protein</fullName>
    </recommendedName>
</protein>
<evidence type="ECO:0000256" key="3">
    <source>
        <dbReference type="ARBA" id="ARBA00023125"/>
    </source>
</evidence>
<evidence type="ECO:0000313" key="6">
    <source>
        <dbReference type="EMBL" id="OOV86945.1"/>
    </source>
</evidence>
<keyword evidence="3" id="KW-0238">DNA-binding</keyword>
<evidence type="ECO:0000256" key="4">
    <source>
        <dbReference type="ARBA" id="ARBA00023163"/>
    </source>
</evidence>
<evidence type="ECO:0000256" key="2">
    <source>
        <dbReference type="ARBA" id="ARBA00023015"/>
    </source>
</evidence>
<dbReference type="PANTHER" id="PTHR30126">
    <property type="entry name" value="HTH-TYPE TRANSCRIPTIONAL REGULATOR"/>
    <property type="match status" value="1"/>
</dbReference>
<feature type="domain" description="HTH lysR-type" evidence="5">
    <location>
        <begin position="4"/>
        <end position="61"/>
    </location>
</feature>
<gene>
    <name evidence="6" type="ORF">BTA35_0210735</name>
</gene>
<dbReference type="AlphaFoldDB" id="A0A1T1HAU7"/>
<dbReference type="Pfam" id="PF03466">
    <property type="entry name" value="LysR_substrate"/>
    <property type="match status" value="1"/>
</dbReference>
<name>A0A1T1HAU7_OCELI</name>
<dbReference type="STRING" id="966.BTA35_0210735"/>
<reference evidence="6" key="1">
    <citation type="submission" date="2017-02" db="EMBL/GenBank/DDBJ databases">
        <title>Draft Genome Sequence of the Salt Water Bacterium Oceanospirillum linum ATCC 11336.</title>
        <authorList>
            <person name="Trachtenberg A.M."/>
            <person name="Carney J.G."/>
            <person name="Linnane J.D."/>
            <person name="Rheaume B.A."/>
            <person name="Pitts N.L."/>
            <person name="Mykles D.L."/>
            <person name="Maclea K.S."/>
        </authorList>
    </citation>
    <scope>NUCLEOTIDE SEQUENCE [LARGE SCALE GENOMIC DNA]</scope>
    <source>
        <strain evidence="6">ATCC 11336</strain>
    </source>
</reference>
<dbReference type="Gene3D" id="1.10.10.10">
    <property type="entry name" value="Winged helix-like DNA-binding domain superfamily/Winged helix DNA-binding domain"/>
    <property type="match status" value="1"/>
</dbReference>
<dbReference type="InterPro" id="IPR036388">
    <property type="entry name" value="WH-like_DNA-bd_sf"/>
</dbReference>
<dbReference type="PROSITE" id="PS50931">
    <property type="entry name" value="HTH_LYSR"/>
    <property type="match status" value="1"/>
</dbReference>
<dbReference type="Pfam" id="PF00126">
    <property type="entry name" value="HTH_1"/>
    <property type="match status" value="1"/>
</dbReference>
<accession>A0A1T1HAU7</accession>
<evidence type="ECO:0000313" key="7">
    <source>
        <dbReference type="Proteomes" id="UP000190064"/>
    </source>
</evidence>
<dbReference type="Proteomes" id="UP000190064">
    <property type="component" value="Unassembled WGS sequence"/>
</dbReference>
<dbReference type="CDD" id="cd08442">
    <property type="entry name" value="PBP2_YofA_SoxR_like"/>
    <property type="match status" value="1"/>
</dbReference>
<dbReference type="InterPro" id="IPR000847">
    <property type="entry name" value="LysR_HTH_N"/>
</dbReference>
<keyword evidence="7" id="KW-1185">Reference proteome</keyword>